<dbReference type="InterPro" id="IPR008965">
    <property type="entry name" value="CBM2/CBM3_carb-bd_dom_sf"/>
</dbReference>
<dbReference type="Gene3D" id="2.60.40.680">
    <property type="match status" value="1"/>
</dbReference>
<reference evidence="5" key="1">
    <citation type="submission" date="2020-12" db="EMBL/GenBank/DDBJ databases">
        <authorList>
            <person name="Huq M.A."/>
        </authorList>
    </citation>
    <scope>NUCLEOTIDE SEQUENCE</scope>
    <source>
        <strain evidence="5">MAHUQ-46</strain>
    </source>
</reference>
<feature type="signal peptide" evidence="2">
    <location>
        <begin position="1"/>
        <end position="24"/>
    </location>
</feature>
<dbReference type="SUPFAM" id="SSF49384">
    <property type="entry name" value="Carbohydrate-binding domain"/>
    <property type="match status" value="1"/>
</dbReference>
<keyword evidence="1 2" id="KW-0732">Signal</keyword>
<proteinExistence type="predicted"/>
<evidence type="ECO:0000313" key="6">
    <source>
        <dbReference type="Proteomes" id="UP000640274"/>
    </source>
</evidence>
<dbReference type="AlphaFoldDB" id="A0A934MP81"/>
<dbReference type="GO" id="GO:0000272">
    <property type="term" value="P:polysaccharide catabolic process"/>
    <property type="evidence" value="ECO:0007669"/>
    <property type="project" value="InterPro"/>
</dbReference>
<comment type="caution">
    <text evidence="5">The sequence shown here is derived from an EMBL/GenBank/DDBJ whole genome shotgun (WGS) entry which is preliminary data.</text>
</comment>
<evidence type="ECO:0000256" key="2">
    <source>
        <dbReference type="SAM" id="SignalP"/>
    </source>
</evidence>
<dbReference type="EMBL" id="JAELUP010000012">
    <property type="protein sequence ID" value="MBJ6360623.1"/>
    <property type="molecule type" value="Genomic_DNA"/>
</dbReference>
<organism evidence="5 6">
    <name type="scientific">Paenibacillus roseus</name>
    <dbReference type="NCBI Taxonomy" id="2798579"/>
    <lineage>
        <taxon>Bacteria</taxon>
        <taxon>Bacillati</taxon>
        <taxon>Bacillota</taxon>
        <taxon>Bacilli</taxon>
        <taxon>Bacillales</taxon>
        <taxon>Paenibacillaceae</taxon>
        <taxon>Paenibacillus</taxon>
    </lineage>
</organism>
<dbReference type="InterPro" id="IPR032812">
    <property type="entry name" value="SbsA_Ig"/>
</dbReference>
<dbReference type="InterPro" id="IPR002105">
    <property type="entry name" value="Dockerin_1_rpt"/>
</dbReference>
<dbReference type="GO" id="GO:0004553">
    <property type="term" value="F:hydrolase activity, hydrolyzing O-glycosyl compounds"/>
    <property type="evidence" value="ECO:0007669"/>
    <property type="project" value="InterPro"/>
</dbReference>
<dbReference type="InterPro" id="IPR036439">
    <property type="entry name" value="Dockerin_dom_sf"/>
</dbReference>
<feature type="domain" description="SbsA Ig-like" evidence="3">
    <location>
        <begin position="251"/>
        <end position="349"/>
    </location>
</feature>
<gene>
    <name evidence="5" type="ORF">JFN88_04720</name>
</gene>
<feature type="chain" id="PRO_5037251044" evidence="2">
    <location>
        <begin position="25"/>
        <end position="552"/>
    </location>
</feature>
<dbReference type="SUPFAM" id="SSF63446">
    <property type="entry name" value="Type I dockerin domain"/>
    <property type="match status" value="1"/>
</dbReference>
<dbReference type="InterPro" id="IPR018247">
    <property type="entry name" value="EF_Hand_1_Ca_BS"/>
</dbReference>
<keyword evidence="6" id="KW-1185">Reference proteome</keyword>
<dbReference type="PROSITE" id="PS00018">
    <property type="entry name" value="EF_HAND_1"/>
    <property type="match status" value="1"/>
</dbReference>
<dbReference type="Proteomes" id="UP000640274">
    <property type="component" value="Unassembled WGS sequence"/>
</dbReference>
<dbReference type="Gene3D" id="1.10.1330.10">
    <property type="entry name" value="Dockerin domain"/>
    <property type="match status" value="1"/>
</dbReference>
<protein>
    <submittedName>
        <fullName evidence="5">Chitobiase/beta-hexosaminidase C-terminal domain-containing protein</fullName>
    </submittedName>
</protein>
<sequence length="552" mass="59434">MHHFGKTAMWSFVLFLFAVHLASAASQSLTDPNGTLLIEGTREGDQIKLSFSYDKLIKDFTGFNLEIQAPDALDAASGKFRSDNMAIQFSSADNYDTVDQLYKLIILSPSLTSNPQGKSGKLGEITFKLQEGKNPDDLIFQFPVIRVYGGGEQLILKENETFSLVGPDTTKPVVEAQPAGGTYSAPQTVTLKITDNDPLAAIHYTLDGSEPQDSSPTYAEPITIASDTVLRFIGIDRAGNRSEVVTERYIIQVTRPEVTAVTIKDERTVTVAFNKAVAGETASLEGEHFRVSPQNDPSAVVQVTAITLNQDQTAADITLASALRKDQIYQLTVQGVKDQSNQTMAAPYTTFIQLPSAGELALLIEKQAEIVEPGETFTLVLKAEAEGFNGFDLYVGYNTELVELVGEPKLHRDFSGEGNGSSLSFTNQNGKLRLTGTQGGAQQLSGKKGLVELTFKAKLAIDGLARFTIDEGSEVRLSNGGAIELSEEVRSSVAISNPDINGDGLTVSDLVRVARANGKTSADSGYDARLDMNKDGVIDAVDVAYVANKLLK</sequence>
<dbReference type="CDD" id="cd14254">
    <property type="entry name" value="Dockerin_II"/>
    <property type="match status" value="1"/>
</dbReference>
<dbReference type="CDD" id="cd08547">
    <property type="entry name" value="Type_II_cohesin"/>
    <property type="match status" value="1"/>
</dbReference>
<dbReference type="Pfam" id="PF13290">
    <property type="entry name" value="CHB_HEX_C_1"/>
    <property type="match status" value="1"/>
</dbReference>
<name>A0A934MP81_9BACL</name>
<dbReference type="GO" id="GO:0030246">
    <property type="term" value="F:carbohydrate binding"/>
    <property type="evidence" value="ECO:0007669"/>
    <property type="project" value="InterPro"/>
</dbReference>
<evidence type="ECO:0000259" key="3">
    <source>
        <dbReference type="Pfam" id="PF13205"/>
    </source>
</evidence>
<evidence type="ECO:0000259" key="4">
    <source>
        <dbReference type="Pfam" id="PF13290"/>
    </source>
</evidence>
<dbReference type="RefSeq" id="WP_199018175.1">
    <property type="nucleotide sequence ID" value="NZ_JAELUP010000012.1"/>
</dbReference>
<evidence type="ECO:0000313" key="5">
    <source>
        <dbReference type="EMBL" id="MBJ6360623.1"/>
    </source>
</evidence>
<accession>A0A934MP81</accession>
<feature type="domain" description="GH29D-like beta-sandwich" evidence="4">
    <location>
        <begin position="178"/>
        <end position="246"/>
    </location>
</feature>
<evidence type="ECO:0000256" key="1">
    <source>
        <dbReference type="ARBA" id="ARBA00022729"/>
    </source>
</evidence>
<dbReference type="InterPro" id="IPR014755">
    <property type="entry name" value="Cu-Rt/internalin_Ig-like"/>
</dbReference>
<dbReference type="Pfam" id="PF00404">
    <property type="entry name" value="Dockerin_1"/>
    <property type="match status" value="1"/>
</dbReference>
<dbReference type="InterPro" id="IPR059177">
    <property type="entry name" value="GH29D-like_dom"/>
</dbReference>
<dbReference type="Pfam" id="PF13205">
    <property type="entry name" value="Big_5"/>
    <property type="match status" value="1"/>
</dbReference>
<dbReference type="Gene3D" id="2.60.40.1220">
    <property type="match status" value="1"/>
</dbReference>